<reference evidence="7" key="1">
    <citation type="submission" date="2017-09" db="EMBL/GenBank/DDBJ databases">
        <title>Depth-based differentiation of microbial function through sediment-hosted aquifers and enrichment of novel symbionts in the deep terrestrial subsurface.</title>
        <authorList>
            <person name="Probst A.J."/>
            <person name="Ladd B."/>
            <person name="Jarett J.K."/>
            <person name="Geller-Mcgrath D.E."/>
            <person name="Sieber C.M.K."/>
            <person name="Emerson J.B."/>
            <person name="Anantharaman K."/>
            <person name="Thomas B.C."/>
            <person name="Malmstrom R."/>
            <person name="Stieglmeier M."/>
            <person name="Klingl A."/>
            <person name="Woyke T."/>
            <person name="Ryan C.M."/>
            <person name="Banfield J.F."/>
        </authorList>
    </citation>
    <scope>NUCLEOTIDE SEQUENCE [LARGE SCALE GENOMIC DNA]</scope>
</reference>
<feature type="domain" description="PABS" evidence="5">
    <location>
        <begin position="1"/>
        <end position="209"/>
    </location>
</feature>
<dbReference type="EMBL" id="PFEM01000032">
    <property type="protein sequence ID" value="PJE69975.1"/>
    <property type="molecule type" value="Genomic_DNA"/>
</dbReference>
<evidence type="ECO:0000256" key="4">
    <source>
        <dbReference type="PROSITE-ProRule" id="PRU00354"/>
    </source>
</evidence>
<dbReference type="Gene3D" id="3.40.50.150">
    <property type="entry name" value="Vaccinia Virus protein VP39"/>
    <property type="match status" value="1"/>
</dbReference>
<dbReference type="InterPro" id="IPR029063">
    <property type="entry name" value="SAM-dependent_MTases_sf"/>
</dbReference>
<comment type="caution">
    <text evidence="6">The sequence shown here is derived from an EMBL/GenBank/DDBJ whole genome shotgun (WGS) entry which is preliminary data.</text>
</comment>
<dbReference type="CDD" id="cd02440">
    <property type="entry name" value="AdoMet_MTases"/>
    <property type="match status" value="1"/>
</dbReference>
<organism evidence="6 7">
    <name type="scientific">Candidatus Shapirobacteria bacterium CG10_big_fil_rev_8_21_14_0_10_48_15</name>
    <dbReference type="NCBI Taxonomy" id="1974484"/>
    <lineage>
        <taxon>Bacteria</taxon>
        <taxon>Candidatus Shapironibacteriota</taxon>
    </lineage>
</organism>
<evidence type="ECO:0000256" key="2">
    <source>
        <dbReference type="ARBA" id="ARBA00022679"/>
    </source>
</evidence>
<sequence length="209" mass="23402">MSFSIIPRKIYEVKSLVSGQIVVEEQLGAYSLSVQNLIQSGGLAKGIWVKALKNVQKFKCSNVQNSLILGLGGGTVAHLIKQTWPQAKITGIELDPEVIKIAKKYFHLGTMNGLTIINADAFAWLKQVSSPKFELIIVDLYLGSRFPPQAEKSDFFNQLKKILAQDGVIIFNRLNSQHSKAFQRHLAKHFFRIELVKTATNTFACCRRV</sequence>
<proteinExistence type="inferred from homology"/>
<evidence type="ECO:0000259" key="5">
    <source>
        <dbReference type="PROSITE" id="PS51006"/>
    </source>
</evidence>
<dbReference type="PANTHER" id="PTHR43317:SF1">
    <property type="entry name" value="THERMOSPERMINE SYNTHASE ACAULIS5"/>
    <property type="match status" value="1"/>
</dbReference>
<dbReference type="NCBIfam" id="NF037959">
    <property type="entry name" value="MFS_SpdSyn"/>
    <property type="match status" value="1"/>
</dbReference>
<dbReference type="Proteomes" id="UP000231579">
    <property type="component" value="Unassembled WGS sequence"/>
</dbReference>
<dbReference type="GO" id="GO:0006596">
    <property type="term" value="P:polyamine biosynthetic process"/>
    <property type="evidence" value="ECO:0007669"/>
    <property type="project" value="UniProtKB-UniRule"/>
</dbReference>
<dbReference type="SUPFAM" id="SSF53335">
    <property type="entry name" value="S-adenosyl-L-methionine-dependent methyltransferases"/>
    <property type="match status" value="1"/>
</dbReference>
<accession>A0A2M8L6W1</accession>
<dbReference type="AlphaFoldDB" id="A0A2M8L6W1"/>
<evidence type="ECO:0000256" key="1">
    <source>
        <dbReference type="ARBA" id="ARBA00007867"/>
    </source>
</evidence>
<keyword evidence="2 4" id="KW-0808">Transferase</keyword>
<gene>
    <name evidence="6" type="ORF">COU97_02215</name>
</gene>
<dbReference type="Pfam" id="PF01564">
    <property type="entry name" value="Spermine_synth"/>
    <property type="match status" value="1"/>
</dbReference>
<evidence type="ECO:0000313" key="7">
    <source>
        <dbReference type="Proteomes" id="UP000231579"/>
    </source>
</evidence>
<dbReference type="InterPro" id="IPR030374">
    <property type="entry name" value="PABS"/>
</dbReference>
<dbReference type="GO" id="GO:0016740">
    <property type="term" value="F:transferase activity"/>
    <property type="evidence" value="ECO:0007669"/>
    <property type="project" value="UniProtKB-UniRule"/>
</dbReference>
<keyword evidence="3 4" id="KW-0620">Polyamine biosynthesis</keyword>
<dbReference type="PROSITE" id="PS51006">
    <property type="entry name" value="PABS_2"/>
    <property type="match status" value="1"/>
</dbReference>
<protein>
    <recommendedName>
        <fullName evidence="5">PABS domain-containing protein</fullName>
    </recommendedName>
</protein>
<evidence type="ECO:0000313" key="6">
    <source>
        <dbReference type="EMBL" id="PJE69975.1"/>
    </source>
</evidence>
<feature type="active site" description="Proton acceptor" evidence="4">
    <location>
        <position position="139"/>
    </location>
</feature>
<dbReference type="PANTHER" id="PTHR43317">
    <property type="entry name" value="THERMOSPERMINE SYNTHASE ACAULIS5"/>
    <property type="match status" value="1"/>
</dbReference>
<evidence type="ECO:0000256" key="3">
    <source>
        <dbReference type="ARBA" id="ARBA00023115"/>
    </source>
</evidence>
<name>A0A2M8L6W1_9BACT</name>
<comment type="similarity">
    <text evidence="1">Belongs to the spermidine/spermine synthase family.</text>
</comment>